<dbReference type="RefSeq" id="WP_013969472.1">
    <property type="nucleotide sequence ID" value="NC_015732.1"/>
</dbReference>
<keyword evidence="4" id="KW-1185">Reference proteome</keyword>
<dbReference type="GO" id="GO:0005737">
    <property type="term" value="C:cytoplasm"/>
    <property type="evidence" value="ECO:0007669"/>
    <property type="project" value="TreeGrafter"/>
</dbReference>
<dbReference type="AlphaFoldDB" id="F8EZG0"/>
<dbReference type="Gene3D" id="3.30.930.10">
    <property type="entry name" value="Bira Bifunctional Protein, Domain 2"/>
    <property type="match status" value="1"/>
</dbReference>
<dbReference type="CDD" id="cd16443">
    <property type="entry name" value="LplA"/>
    <property type="match status" value="1"/>
</dbReference>
<dbReference type="SUPFAM" id="SSF55681">
    <property type="entry name" value="Class II aaRS and biotin synthetases"/>
    <property type="match status" value="1"/>
</dbReference>
<dbReference type="GO" id="GO:0016874">
    <property type="term" value="F:ligase activity"/>
    <property type="evidence" value="ECO:0007669"/>
    <property type="project" value="UniProtKB-KW"/>
</dbReference>
<gene>
    <name evidence="3" type="ordered locus">Spica_2056</name>
</gene>
<organism evidence="3 4">
    <name type="scientific">Gracilinema caldarium (strain ATCC 51460 / DSM 7334 / H1)</name>
    <name type="common">Treponema caldarium</name>
    <dbReference type="NCBI Taxonomy" id="744872"/>
    <lineage>
        <taxon>Bacteria</taxon>
        <taxon>Pseudomonadati</taxon>
        <taxon>Spirochaetota</taxon>
        <taxon>Spirochaetia</taxon>
        <taxon>Spirochaetales</taxon>
        <taxon>Breznakiellaceae</taxon>
        <taxon>Gracilinema</taxon>
    </lineage>
</organism>
<dbReference type="UniPathway" id="UPA00537">
    <property type="reaction ID" value="UER00595"/>
</dbReference>
<name>F8EZG0_GRAC1</name>
<dbReference type="PANTHER" id="PTHR12561:SF3">
    <property type="entry name" value="LIPOYLTRANSFERASE 1, MITOCHONDRIAL"/>
    <property type="match status" value="1"/>
</dbReference>
<dbReference type="OrthoDB" id="9788148at2"/>
<proteinExistence type="predicted"/>
<dbReference type="InterPro" id="IPR045864">
    <property type="entry name" value="aa-tRNA-synth_II/BPL/LPL"/>
</dbReference>
<sequence length="246" mass="28375">MESSIQRKRVIFSLSNNIYENLALENYLFEHLDPQEALLFLWRNTYTVVIGRFQDPEIECNLKALQVDGIPLARRQSGGGTVWHDLGNLCFTFMSSKKFFNRDNNLILIQRALQNLGFPVEINNRHDILLHGKKISGSAFREKADRSFHHGTILVTAELDKLHYYLKPELEKPQSRHTRSVSSPVSQLSAWQKDICISDVETMLKDSFSPKPAETISIEAVLHDPLYFNYLYQMQSRDWIYGPGAT</sequence>
<dbReference type="PROSITE" id="PS51733">
    <property type="entry name" value="BPL_LPL_CATALYTIC"/>
    <property type="match status" value="1"/>
</dbReference>
<protein>
    <submittedName>
        <fullName evidence="3">Biotin/lipoate A/B protein ligase</fullName>
    </submittedName>
</protein>
<dbReference type="InterPro" id="IPR004562">
    <property type="entry name" value="LipoylTrfase_LipoateP_Ligase"/>
</dbReference>
<dbReference type="GO" id="GO:0009249">
    <property type="term" value="P:protein lipoylation"/>
    <property type="evidence" value="ECO:0007669"/>
    <property type="project" value="InterPro"/>
</dbReference>
<dbReference type="Pfam" id="PF21948">
    <property type="entry name" value="LplA-B_cat"/>
    <property type="match status" value="1"/>
</dbReference>
<evidence type="ECO:0000256" key="1">
    <source>
        <dbReference type="ARBA" id="ARBA00005085"/>
    </source>
</evidence>
<dbReference type="EMBL" id="CP002868">
    <property type="protein sequence ID" value="AEJ20183.1"/>
    <property type="molecule type" value="Genomic_DNA"/>
</dbReference>
<dbReference type="PANTHER" id="PTHR12561">
    <property type="entry name" value="LIPOATE-PROTEIN LIGASE"/>
    <property type="match status" value="1"/>
</dbReference>
<evidence type="ECO:0000313" key="3">
    <source>
        <dbReference type="EMBL" id="AEJ20183.1"/>
    </source>
</evidence>
<dbReference type="GO" id="GO:0017118">
    <property type="term" value="F:lipoyltransferase activity"/>
    <property type="evidence" value="ECO:0007669"/>
    <property type="project" value="TreeGrafter"/>
</dbReference>
<dbReference type="Proteomes" id="UP000000503">
    <property type="component" value="Chromosome"/>
</dbReference>
<dbReference type="STRING" id="744872.Spica_2056"/>
<evidence type="ECO:0000259" key="2">
    <source>
        <dbReference type="PROSITE" id="PS51733"/>
    </source>
</evidence>
<evidence type="ECO:0000313" key="4">
    <source>
        <dbReference type="Proteomes" id="UP000000503"/>
    </source>
</evidence>
<dbReference type="HOGENOM" id="CLU_022986_4_2_12"/>
<comment type="pathway">
    <text evidence="1">Protein modification; protein lipoylation via exogenous pathway; protein N(6)-(lipoyl)lysine from lipoate: step 2/2.</text>
</comment>
<accession>F8EZG0</accession>
<dbReference type="KEGG" id="scd:Spica_2056"/>
<reference evidence="4" key="1">
    <citation type="journal article" date="2013" name="Stand. Genomic Sci.">
        <title>Genome sequence of the thermophilic fresh-water bacterium Spirochaeta caldaria type strain (H1(T)), reclassification of Spirochaeta caldaria, Spirochaeta stenostrepta, and Spirochaeta zuelzerae in the genus Treponema as Treponema caldaria comb. nov., Treponema stenostrepta comb. nov., and Treponema zuelzerae comb. nov., and emendation of the genus Treponema.</title>
        <authorList>
            <person name="Abt B."/>
            <person name="Goker M."/>
            <person name="Scheuner C."/>
            <person name="Han C."/>
            <person name="Lu M."/>
            <person name="Misra M."/>
            <person name="Lapidus A."/>
            <person name="Nolan M."/>
            <person name="Lucas S."/>
            <person name="Hammon N."/>
            <person name="Deshpande S."/>
            <person name="Cheng J.F."/>
            <person name="Tapia R."/>
            <person name="Goodwin L.A."/>
            <person name="Pitluck S."/>
            <person name="Liolios K."/>
            <person name="Pagani I."/>
            <person name="Ivanova N."/>
            <person name="Mavromatis K."/>
            <person name="Mikhailova N."/>
            <person name="Huntemann M."/>
            <person name="Pati A."/>
            <person name="Chen A."/>
            <person name="Palaniappan K."/>
            <person name="Land M."/>
            <person name="Hauser L."/>
            <person name="Jeffries C.D."/>
            <person name="Rohde M."/>
            <person name="Spring S."/>
            <person name="Gronow S."/>
            <person name="Detter J.C."/>
            <person name="Bristow J."/>
            <person name="Eisen J.A."/>
            <person name="Markowitz V."/>
            <person name="Hugenholtz P."/>
            <person name="Kyrpides N.C."/>
            <person name="Woyke T."/>
            <person name="Klenk H.P."/>
        </authorList>
    </citation>
    <scope>NUCLEOTIDE SEQUENCE</scope>
    <source>
        <strain evidence="4">ATCC 51460 / DSM 7334 / H1</strain>
    </source>
</reference>
<feature type="domain" description="BPL/LPL catalytic" evidence="2">
    <location>
        <begin position="33"/>
        <end position="216"/>
    </location>
</feature>
<dbReference type="eggNOG" id="COG0095">
    <property type="taxonomic scope" value="Bacteria"/>
</dbReference>
<keyword evidence="3" id="KW-0436">Ligase</keyword>
<dbReference type="InterPro" id="IPR004143">
    <property type="entry name" value="BPL_LPL_catalytic"/>
</dbReference>